<organism evidence="1">
    <name type="scientific">Acinetobacter baumannii</name>
    <dbReference type="NCBI Taxonomy" id="470"/>
    <lineage>
        <taxon>Bacteria</taxon>
        <taxon>Pseudomonadati</taxon>
        <taxon>Pseudomonadota</taxon>
        <taxon>Gammaproteobacteria</taxon>
        <taxon>Moraxellales</taxon>
        <taxon>Moraxellaceae</taxon>
        <taxon>Acinetobacter</taxon>
        <taxon>Acinetobacter calcoaceticus/baumannii complex</taxon>
    </lineage>
</organism>
<dbReference type="AlphaFoldDB" id="A0A9P2LB30"/>
<accession>A0A9P2LB30</accession>
<name>A0A9P2LB30_ACIBA</name>
<reference evidence="1" key="1">
    <citation type="submission" date="2020-12" db="EMBL/GenBank/DDBJ databases">
        <authorList>
            <consortium name="Clinical and Environmental Microbiology Branch: Whole genome sequencing antimicrobial resistance pathogens in the healthcare setting"/>
        </authorList>
    </citation>
    <scope>NUCLEOTIDE SEQUENCE</scope>
    <source>
        <strain evidence="1">2018HL-00813</strain>
    </source>
</reference>
<evidence type="ECO:0000313" key="1">
    <source>
        <dbReference type="EMBL" id="EGY2379227.1"/>
    </source>
</evidence>
<dbReference type="EMBL" id="AAYLMQ010000073">
    <property type="protein sequence ID" value="EGY2379227.1"/>
    <property type="molecule type" value="Genomic_DNA"/>
</dbReference>
<proteinExistence type="predicted"/>
<gene>
    <name evidence="1" type="ORF">JHZ39_003664</name>
</gene>
<sequence length="143" mass="16199">MCKHCENTKKLHSSFMASRYKTASINKHYSRLEREAPHEAFIFKLSLDAGVKTTKYGLVAFTFCMEKRAVKYVYDNLTAKHLNQLIPVVEEVNALRSALTLLQARLALSDDQILKGIVDDALSRSSTPLSVNELKNELKLFAH</sequence>
<dbReference type="RefSeq" id="WP_000335109.1">
    <property type="nucleotide sequence ID" value="NZ_CP039342.1"/>
</dbReference>
<protein>
    <submittedName>
        <fullName evidence="1">Uncharacterized protein</fullName>
    </submittedName>
</protein>
<comment type="caution">
    <text evidence="1">The sequence shown here is derived from an EMBL/GenBank/DDBJ whole genome shotgun (WGS) entry which is preliminary data.</text>
</comment>